<dbReference type="SUPFAM" id="SSF52980">
    <property type="entry name" value="Restriction endonuclease-like"/>
    <property type="match status" value="1"/>
</dbReference>
<name>A0AAV8UTM4_9RHOD</name>
<comment type="caution">
    <text evidence="1">The sequence shown here is derived from an EMBL/GenBank/DDBJ whole genome shotgun (WGS) entry which is preliminary data.</text>
</comment>
<proteinExistence type="predicted"/>
<dbReference type="InterPro" id="IPR051703">
    <property type="entry name" value="NF-kappa-B_Signaling_Reg"/>
</dbReference>
<dbReference type="AlphaFoldDB" id="A0AAV8UTM4"/>
<dbReference type="EMBL" id="JAMWBK010000004">
    <property type="protein sequence ID" value="KAJ8905905.1"/>
    <property type="molecule type" value="Genomic_DNA"/>
</dbReference>
<evidence type="ECO:0000313" key="1">
    <source>
        <dbReference type="EMBL" id="KAJ8905905.1"/>
    </source>
</evidence>
<dbReference type="InterPro" id="IPR011604">
    <property type="entry name" value="PDDEXK-like_dom_sf"/>
</dbReference>
<dbReference type="PANTHER" id="PTHR46609">
    <property type="entry name" value="EXONUCLEASE, PHAGE-TYPE/RECB, C-TERMINAL DOMAIN-CONTAINING PROTEIN"/>
    <property type="match status" value="1"/>
</dbReference>
<accession>A0AAV8UTM4</accession>
<dbReference type="PANTHER" id="PTHR46609:SF6">
    <property type="entry name" value="EXONUCLEASE, PHAGE-TYPE_RECB, C-TERMINAL DOMAIN-CONTAINING PROTEIN-RELATED"/>
    <property type="match status" value="1"/>
</dbReference>
<keyword evidence="2" id="KW-1185">Reference proteome</keyword>
<reference evidence="1 2" key="1">
    <citation type="journal article" date="2023" name="Nat. Commun.">
        <title>Origin of minicircular mitochondrial genomes in red algae.</title>
        <authorList>
            <person name="Lee Y."/>
            <person name="Cho C.H."/>
            <person name="Lee Y.M."/>
            <person name="Park S.I."/>
            <person name="Yang J.H."/>
            <person name="West J.A."/>
            <person name="Bhattacharya D."/>
            <person name="Yoon H.S."/>
        </authorList>
    </citation>
    <scope>NUCLEOTIDE SEQUENCE [LARGE SCALE GENOMIC DNA]</scope>
    <source>
        <strain evidence="1 2">CCMP1338</strain>
        <tissue evidence="1">Whole cell</tissue>
    </source>
</reference>
<dbReference type="GO" id="GO:0006281">
    <property type="term" value="P:DNA repair"/>
    <property type="evidence" value="ECO:0007669"/>
    <property type="project" value="UniProtKB-ARBA"/>
</dbReference>
<protein>
    <recommendedName>
        <fullName evidence="3">YqaJ viral recombinase domain-containing protein</fullName>
    </recommendedName>
</protein>
<sequence>MIEAERTGSVGGRCSLEIDMGDNGTQALAFAVSNAVWEGRHGDRGVCRMMPNVYWRSIPMEDLRKHPQFRQLPELLESTGVPSDPDELANLRQNSKQWDLAHRNRLTSRFVPSVLGFLEEETAKDLQIPFTLKGHEKALGAFEDLLKFSENEIVLEDVRIAVEDDAIDSSLWKTRQANEPGGFPYEYHPENFVPPAEPQDNRVTALRMKWGKIHEPVSILAAVNYFSEMGAQVKETGLHCMEVHHNNVFEEYGIEGSNCLPKIGTSPDGVVDWGNGKVEALEAKNHCPFFFDRSQNKIIVKSHGPFREVGTWYIAQLMWHMLCVGPDCKSAILTSMGIDGVVMHRIQRDEELIRLMLKYVNFFFKNYVMENSAPPENFFHNEPDHRRMIFLTIKAAQEAQSVATLEGNEVQRSPQNLDFFL</sequence>
<evidence type="ECO:0000313" key="2">
    <source>
        <dbReference type="Proteomes" id="UP001157974"/>
    </source>
</evidence>
<gene>
    <name evidence="1" type="ORF">NDN08_002408</name>
</gene>
<dbReference type="Proteomes" id="UP001157974">
    <property type="component" value="Unassembled WGS sequence"/>
</dbReference>
<dbReference type="Gene3D" id="3.90.320.10">
    <property type="match status" value="1"/>
</dbReference>
<organism evidence="1 2">
    <name type="scientific">Rhodosorus marinus</name>
    <dbReference type="NCBI Taxonomy" id="101924"/>
    <lineage>
        <taxon>Eukaryota</taxon>
        <taxon>Rhodophyta</taxon>
        <taxon>Stylonematophyceae</taxon>
        <taxon>Stylonematales</taxon>
        <taxon>Stylonemataceae</taxon>
        <taxon>Rhodosorus</taxon>
    </lineage>
</organism>
<evidence type="ECO:0008006" key="3">
    <source>
        <dbReference type="Google" id="ProtNLM"/>
    </source>
</evidence>
<dbReference type="InterPro" id="IPR011335">
    <property type="entry name" value="Restrct_endonuc-II-like"/>
</dbReference>